<keyword evidence="11" id="KW-1006">Bacterial flagellum protein export</keyword>
<keyword evidence="4" id="KW-0813">Transport</keyword>
<keyword evidence="9" id="KW-0342">GTP-binding</keyword>
<dbReference type="NCBIfam" id="TIGR03499">
    <property type="entry name" value="FlhF"/>
    <property type="match status" value="1"/>
</dbReference>
<evidence type="ECO:0000256" key="9">
    <source>
        <dbReference type="ARBA" id="ARBA00023134"/>
    </source>
</evidence>
<evidence type="ECO:0000256" key="7">
    <source>
        <dbReference type="ARBA" id="ARBA00022795"/>
    </source>
</evidence>
<evidence type="ECO:0000256" key="10">
    <source>
        <dbReference type="ARBA" id="ARBA00023136"/>
    </source>
</evidence>
<keyword evidence="17" id="KW-0282">Flagellum</keyword>
<gene>
    <name evidence="17" type="ORF">B1757_05645</name>
</gene>
<dbReference type="GO" id="GO:0003924">
    <property type="term" value="F:GTPase activity"/>
    <property type="evidence" value="ECO:0007669"/>
    <property type="project" value="UniProtKB-UniRule"/>
</dbReference>
<dbReference type="EMBL" id="MXAV01000020">
    <property type="protein sequence ID" value="PKY11269.1"/>
    <property type="molecule type" value="Genomic_DNA"/>
</dbReference>
<dbReference type="SUPFAM" id="SSF52540">
    <property type="entry name" value="P-loop containing nucleoside triphosphate hydrolases"/>
    <property type="match status" value="1"/>
</dbReference>
<protein>
    <recommendedName>
        <fullName evidence="3 13">Flagellar biosynthesis protein FlhF</fullName>
    </recommendedName>
</protein>
<dbReference type="InParanoid" id="A0A2I1DN49"/>
<evidence type="ECO:0000256" key="13">
    <source>
        <dbReference type="NCBIfam" id="TIGR03499"/>
    </source>
</evidence>
<evidence type="ECO:0000259" key="16">
    <source>
        <dbReference type="SMART" id="SM00962"/>
    </source>
</evidence>
<evidence type="ECO:0000256" key="8">
    <source>
        <dbReference type="ARBA" id="ARBA00022927"/>
    </source>
</evidence>
<keyword evidence="18" id="KW-1185">Reference proteome</keyword>
<comment type="subcellular location">
    <subcellularLocation>
        <location evidence="1">Cell membrane</location>
        <topology evidence="1">Peripheral membrane protein</topology>
        <orientation evidence="1">Cytoplasmic side</orientation>
    </subcellularLocation>
</comment>
<evidence type="ECO:0000256" key="12">
    <source>
        <dbReference type="ARBA" id="ARBA00025337"/>
    </source>
</evidence>
<dbReference type="SMART" id="SM00382">
    <property type="entry name" value="AAA"/>
    <property type="match status" value="1"/>
</dbReference>
<evidence type="ECO:0000256" key="11">
    <source>
        <dbReference type="ARBA" id="ARBA00023225"/>
    </source>
</evidence>
<evidence type="ECO:0000256" key="2">
    <source>
        <dbReference type="ARBA" id="ARBA00008531"/>
    </source>
</evidence>
<comment type="similarity">
    <text evidence="2">Belongs to the GTP-binding SRP family.</text>
</comment>
<sequence length="397" mass="44242">MKIKRFSGANTRDVLQQIRLTLGPEAVILSNREADGEVEIVAAIDFDEKQWNETQSVPAWPEPLRAASEKPQMPPAVSASPAQTIPHTHEPQATSSRDYNIRSEDKASLLHDELQALKQLVERRWGAQPEAKSAKEFLLAMGFSDAWIARFLERGEPQNWEESLRKTLEEQAGISPTTLDKPGLFVLLGPTGSGKTTSIAKLAAAQVLRHGPHSVALLTTDTYRIAGVEQLDIYARILGVPLDVIKGPEDLLRSLEKHRDRSWIFIDTIGMGPKDQRLNEQLQWFAALGADAQRFLMIPASLSGRNLSVVLEPYTHIPLNGAILSKVDETPAFAAVLEWLTIQHLPVAWYSDGQKVPEDMHEAPWEQLLSLLETSLEPRTGTLVHDAVNRYHGSRYE</sequence>
<dbReference type="InterPro" id="IPR003593">
    <property type="entry name" value="AAA+_ATPase"/>
</dbReference>
<keyword evidence="10" id="KW-0472">Membrane</keyword>
<dbReference type="Gene3D" id="1.20.120.1380">
    <property type="entry name" value="Flagellar FlhF biosynthesis protein, N domain"/>
    <property type="match status" value="1"/>
</dbReference>
<evidence type="ECO:0000256" key="6">
    <source>
        <dbReference type="ARBA" id="ARBA00022741"/>
    </source>
</evidence>
<dbReference type="CDD" id="cd17873">
    <property type="entry name" value="FlhF"/>
    <property type="match status" value="1"/>
</dbReference>
<feature type="region of interest" description="Disordered" evidence="14">
    <location>
        <begin position="67"/>
        <end position="98"/>
    </location>
</feature>
<keyword evidence="5" id="KW-1003">Cell membrane</keyword>
<dbReference type="InterPro" id="IPR047040">
    <property type="entry name" value="FlhF__GTPase_dom"/>
</dbReference>
<keyword evidence="7" id="KW-1005">Bacterial flagellum biogenesis</keyword>
<comment type="caution">
    <text evidence="17">The sequence shown here is derived from an EMBL/GenBank/DDBJ whole genome shotgun (WGS) entry which is preliminary data.</text>
</comment>
<feature type="domain" description="SRP54-type proteins GTP-binding" evidence="16">
    <location>
        <begin position="182"/>
        <end position="374"/>
    </location>
</feature>
<dbReference type="GO" id="GO:0044781">
    <property type="term" value="P:bacterial-type flagellum organization"/>
    <property type="evidence" value="ECO:0007669"/>
    <property type="project" value="UniProtKB-UniRule"/>
</dbReference>
<proteinExistence type="inferred from homology"/>
<evidence type="ECO:0000256" key="5">
    <source>
        <dbReference type="ARBA" id="ARBA00022475"/>
    </source>
</evidence>
<keyword evidence="8" id="KW-0653">Protein transport</keyword>
<dbReference type="Proteomes" id="UP000234329">
    <property type="component" value="Unassembled WGS sequence"/>
</dbReference>
<evidence type="ECO:0000313" key="18">
    <source>
        <dbReference type="Proteomes" id="UP000234329"/>
    </source>
</evidence>
<evidence type="ECO:0000313" key="17">
    <source>
        <dbReference type="EMBL" id="PKY11269.1"/>
    </source>
</evidence>
<keyword evidence="6" id="KW-0547">Nucleotide-binding</keyword>
<dbReference type="FunFam" id="3.40.50.300:FF:000695">
    <property type="entry name" value="Flagellar biosynthesis regulator FlhF"/>
    <property type="match status" value="1"/>
</dbReference>
<dbReference type="GO" id="GO:0005525">
    <property type="term" value="F:GTP binding"/>
    <property type="evidence" value="ECO:0007669"/>
    <property type="project" value="UniProtKB-UniRule"/>
</dbReference>
<dbReference type="GO" id="GO:0005047">
    <property type="term" value="F:signal recognition particle binding"/>
    <property type="evidence" value="ECO:0007669"/>
    <property type="project" value="TreeGrafter"/>
</dbReference>
<dbReference type="InterPro" id="IPR027417">
    <property type="entry name" value="P-loop_NTPase"/>
</dbReference>
<evidence type="ECO:0000256" key="14">
    <source>
        <dbReference type="SAM" id="MobiDB-lite"/>
    </source>
</evidence>
<dbReference type="RefSeq" id="WP_101537393.1">
    <property type="nucleotide sequence ID" value="NZ_MXAV01000020.1"/>
</dbReference>
<keyword evidence="17" id="KW-0966">Cell projection</keyword>
<evidence type="ECO:0000256" key="1">
    <source>
        <dbReference type="ARBA" id="ARBA00004413"/>
    </source>
</evidence>
<keyword evidence="17" id="KW-0969">Cilium</keyword>
<accession>A0A2I1DN49</accession>
<dbReference type="InterPro" id="IPR020006">
    <property type="entry name" value="FlhF"/>
</dbReference>
<feature type="compositionally biased region" description="Polar residues" evidence="14">
    <location>
        <begin position="80"/>
        <end position="98"/>
    </location>
</feature>
<evidence type="ECO:0000256" key="3">
    <source>
        <dbReference type="ARBA" id="ARBA00014919"/>
    </source>
</evidence>
<dbReference type="GO" id="GO:0015031">
    <property type="term" value="P:protein transport"/>
    <property type="evidence" value="ECO:0007669"/>
    <property type="project" value="UniProtKB-KW"/>
</dbReference>
<dbReference type="Pfam" id="PF00448">
    <property type="entry name" value="SRP54"/>
    <property type="match status" value="1"/>
</dbReference>
<dbReference type="AlphaFoldDB" id="A0A2I1DN49"/>
<dbReference type="OrthoDB" id="9778554at2"/>
<feature type="domain" description="AAA+ ATPase" evidence="15">
    <location>
        <begin position="181"/>
        <end position="361"/>
    </location>
</feature>
<dbReference type="PANTHER" id="PTHR43134">
    <property type="entry name" value="SIGNAL RECOGNITION PARTICLE RECEPTOR SUBUNIT ALPHA"/>
    <property type="match status" value="1"/>
</dbReference>
<dbReference type="Gene3D" id="3.40.50.300">
    <property type="entry name" value="P-loop containing nucleotide triphosphate hydrolases"/>
    <property type="match status" value="1"/>
</dbReference>
<name>A0A2I1DN49_9PROT</name>
<dbReference type="GO" id="GO:0006614">
    <property type="term" value="P:SRP-dependent cotranslational protein targeting to membrane"/>
    <property type="evidence" value="ECO:0007669"/>
    <property type="project" value="UniProtKB-UniRule"/>
</dbReference>
<organism evidence="17 18">
    <name type="scientific">Acidithiobacillus marinus</name>
    <dbReference type="NCBI Taxonomy" id="187490"/>
    <lineage>
        <taxon>Bacteria</taxon>
        <taxon>Pseudomonadati</taxon>
        <taxon>Pseudomonadota</taxon>
        <taxon>Acidithiobacillia</taxon>
        <taxon>Acidithiobacillales</taxon>
        <taxon>Acidithiobacillaceae</taxon>
        <taxon>Acidithiobacillus</taxon>
    </lineage>
</organism>
<dbReference type="SMART" id="SM00962">
    <property type="entry name" value="SRP54"/>
    <property type="match status" value="1"/>
</dbReference>
<dbReference type="GO" id="GO:0005886">
    <property type="term" value="C:plasma membrane"/>
    <property type="evidence" value="ECO:0007669"/>
    <property type="project" value="UniProtKB-SubCell"/>
</dbReference>
<reference evidence="17 18" key="1">
    <citation type="submission" date="2017-03" db="EMBL/GenBank/DDBJ databases">
        <title>Draft genime sequence of the acidophilic sulfur-oxidizing bacterium Acidithiobacillus sp. SH, isolated from seawater.</title>
        <authorList>
            <person name="Sharmin S."/>
            <person name="Tokuhisa M."/>
            <person name="Kanao T."/>
            <person name="Kamimura K."/>
        </authorList>
    </citation>
    <scope>NUCLEOTIDE SEQUENCE [LARGE SCALE GENOMIC DNA]</scope>
    <source>
        <strain evidence="17 18">SH</strain>
    </source>
</reference>
<comment type="function">
    <text evidence="12">Necessary for flagellar biosynthesis. May be involved in translocation of the flagellum.</text>
</comment>
<evidence type="ECO:0000259" key="15">
    <source>
        <dbReference type="SMART" id="SM00382"/>
    </source>
</evidence>
<dbReference type="InterPro" id="IPR000897">
    <property type="entry name" value="SRP54_GTPase_dom"/>
</dbReference>
<evidence type="ECO:0000256" key="4">
    <source>
        <dbReference type="ARBA" id="ARBA00022448"/>
    </source>
</evidence>
<dbReference type="PANTHER" id="PTHR43134:SF3">
    <property type="entry name" value="FLAGELLAR BIOSYNTHESIS PROTEIN FLHF"/>
    <property type="match status" value="1"/>
</dbReference>